<evidence type="ECO:0000313" key="11">
    <source>
        <dbReference type="Proteomes" id="UP001471651"/>
    </source>
</evidence>
<dbReference type="InterPro" id="IPR050553">
    <property type="entry name" value="Thioredoxin_ResA/DsbE_sf"/>
</dbReference>
<evidence type="ECO:0000313" key="7">
    <source>
        <dbReference type="EMBL" id="MEP7731224.1"/>
    </source>
</evidence>
<dbReference type="GO" id="GO:0017004">
    <property type="term" value="P:cytochrome complex assembly"/>
    <property type="evidence" value="ECO:0007669"/>
    <property type="project" value="UniProtKB-KW"/>
</dbReference>
<dbReference type="EMBL" id="CP016181">
    <property type="protein sequence ID" value="AWY00662.1"/>
    <property type="molecule type" value="Genomic_DNA"/>
</dbReference>
<protein>
    <submittedName>
        <fullName evidence="6">Redoxin</fullName>
    </submittedName>
    <submittedName>
        <fullName evidence="7">TlpA disulfide reductase family protein</fullName>
    </submittedName>
    <submittedName>
        <fullName evidence="8">TlpA family protein disulfide reductase</fullName>
    </submittedName>
</protein>
<keyword evidence="3" id="KW-0676">Redox-active center</keyword>
<name>A0A2Z4PSW7_9GAMM</name>
<dbReference type="PANTHER" id="PTHR42852">
    <property type="entry name" value="THIOL:DISULFIDE INTERCHANGE PROTEIN DSBE"/>
    <property type="match status" value="1"/>
</dbReference>
<dbReference type="EMBL" id="JBDYKN010000023">
    <property type="protein sequence ID" value="MEP7731224.1"/>
    <property type="molecule type" value="Genomic_DNA"/>
</dbReference>
<evidence type="ECO:0000313" key="8">
    <source>
        <dbReference type="EMBL" id="QKK80814.1"/>
    </source>
</evidence>
<dbReference type="Proteomes" id="UP000509371">
    <property type="component" value="Chromosome"/>
</dbReference>
<reference evidence="7 11" key="3">
    <citation type="submission" date="2024-05" db="EMBL/GenBank/DDBJ databases">
        <authorList>
            <person name="Busch G.E."/>
            <person name="Sharma I."/>
        </authorList>
    </citation>
    <scope>NUCLEOTIDE SEQUENCE [LARGE SCALE GENOMIC DNA]</scope>
    <source>
        <strain evidence="7 11">23GB23</strain>
    </source>
</reference>
<accession>A0A2Z4PSW7</accession>
<keyword evidence="4" id="KW-0732">Signal</keyword>
<dbReference type="GO" id="GO:0015036">
    <property type="term" value="F:disulfide oxidoreductase activity"/>
    <property type="evidence" value="ECO:0007669"/>
    <property type="project" value="UniProtKB-ARBA"/>
</dbReference>
<feature type="signal peptide" evidence="4">
    <location>
        <begin position="1"/>
        <end position="25"/>
    </location>
</feature>
<evidence type="ECO:0000256" key="2">
    <source>
        <dbReference type="ARBA" id="ARBA00022748"/>
    </source>
</evidence>
<organism evidence="6 9">
    <name type="scientific">Marinomonas primoryensis</name>
    <dbReference type="NCBI Taxonomy" id="178399"/>
    <lineage>
        <taxon>Bacteria</taxon>
        <taxon>Pseudomonadati</taxon>
        <taxon>Pseudomonadota</taxon>
        <taxon>Gammaproteobacteria</taxon>
        <taxon>Oceanospirillales</taxon>
        <taxon>Oceanospirillaceae</taxon>
        <taxon>Marinomonas</taxon>
    </lineage>
</organism>
<reference evidence="8 10" key="2">
    <citation type="submission" date="2020-06" db="EMBL/GenBank/DDBJ databases">
        <authorList>
            <person name="Voronona O.L."/>
            <person name="Aksenova E.I."/>
            <person name="Kunda M.S."/>
            <person name="Semenov A.N."/>
            <person name="Ryzhova N."/>
        </authorList>
    </citation>
    <scope>NUCLEOTIDE SEQUENCE [LARGE SCALE GENOMIC DNA]</scope>
    <source>
        <strain evidence="8 10">MPKMM3633</strain>
    </source>
</reference>
<reference evidence="6 9" key="1">
    <citation type="submission" date="2016-06" db="EMBL/GenBank/DDBJ databases">
        <title>The sequenced genome of the ice-adhering bacterium Marinomonas primoryensis, from Antarctica.</title>
        <authorList>
            <person name="Graham L."/>
            <person name="Vance T.D.R."/>
            <person name="Davies P.L."/>
        </authorList>
    </citation>
    <scope>NUCLEOTIDE SEQUENCE [LARGE SCALE GENOMIC DNA]</scope>
    <source>
        <strain evidence="6 9">AceL</strain>
    </source>
</reference>
<proteinExistence type="predicted"/>
<keyword evidence="11" id="KW-1185">Reference proteome</keyword>
<dbReference type="Proteomes" id="UP000249898">
    <property type="component" value="Chromosome"/>
</dbReference>
<dbReference type="SUPFAM" id="SSF52833">
    <property type="entry name" value="Thioredoxin-like"/>
    <property type="match status" value="1"/>
</dbReference>
<dbReference type="PROSITE" id="PS00194">
    <property type="entry name" value="THIOREDOXIN_1"/>
    <property type="match status" value="1"/>
</dbReference>
<dbReference type="OrthoDB" id="9799347at2"/>
<evidence type="ECO:0000256" key="3">
    <source>
        <dbReference type="ARBA" id="ARBA00023284"/>
    </source>
</evidence>
<dbReference type="EMBL" id="CP054301">
    <property type="protein sequence ID" value="QKK80814.1"/>
    <property type="molecule type" value="Genomic_DNA"/>
</dbReference>
<feature type="chain" id="PRO_5044583737" evidence="4">
    <location>
        <begin position="26"/>
        <end position="178"/>
    </location>
</feature>
<dbReference type="Proteomes" id="UP001471651">
    <property type="component" value="Unassembled WGS sequence"/>
</dbReference>
<dbReference type="InterPro" id="IPR036249">
    <property type="entry name" value="Thioredoxin-like_sf"/>
</dbReference>
<dbReference type="InterPro" id="IPR013766">
    <property type="entry name" value="Thioredoxin_domain"/>
</dbReference>
<sequence length="178" mass="20080">MIKYQKHVLIAALSSCLFFSSSLWASELISAAKAKIAPHQTVYLPEYQTNKQISLGMEKDQVLLVDFWASWCGPCRESFPWMTNIQAKYKAQGLKVIAINLDQEKDQALDFLKEFKPGFSVLFDTDAQLPEDFGVIGMPTSFLIDRQGKIRATHVGFHEKNIADYESAITELLAEKGE</sequence>
<dbReference type="Gene3D" id="3.40.30.10">
    <property type="entry name" value="Glutaredoxin"/>
    <property type="match status" value="1"/>
</dbReference>
<evidence type="ECO:0000313" key="9">
    <source>
        <dbReference type="Proteomes" id="UP000249898"/>
    </source>
</evidence>
<gene>
    <name evidence="6" type="ORF">A8139_12210</name>
    <name evidence="7" type="ORF">ABKW32_17375</name>
    <name evidence="8" type="ORF">MP3633_2087</name>
</gene>
<dbReference type="AlphaFoldDB" id="A0A2Z4PSW7"/>
<dbReference type="KEGG" id="mpri:MP3633_2087"/>
<dbReference type="CDD" id="cd02966">
    <property type="entry name" value="TlpA_like_family"/>
    <property type="match status" value="1"/>
</dbReference>
<dbReference type="InterPro" id="IPR017937">
    <property type="entry name" value="Thioredoxin_CS"/>
</dbReference>
<evidence type="ECO:0000256" key="4">
    <source>
        <dbReference type="SAM" id="SignalP"/>
    </source>
</evidence>
<evidence type="ECO:0000256" key="1">
    <source>
        <dbReference type="ARBA" id="ARBA00004196"/>
    </source>
</evidence>
<dbReference type="Pfam" id="PF08534">
    <property type="entry name" value="Redoxin"/>
    <property type="match status" value="1"/>
</dbReference>
<dbReference type="GO" id="GO:0030313">
    <property type="term" value="C:cell envelope"/>
    <property type="evidence" value="ECO:0007669"/>
    <property type="project" value="UniProtKB-SubCell"/>
</dbReference>
<evidence type="ECO:0000313" key="6">
    <source>
        <dbReference type="EMBL" id="AWY00662.1"/>
    </source>
</evidence>
<dbReference type="PANTHER" id="PTHR42852:SF18">
    <property type="entry name" value="CHROMOSOME UNDETERMINED SCAFFOLD_47, WHOLE GENOME SHOTGUN SEQUENCE"/>
    <property type="match status" value="1"/>
</dbReference>
<dbReference type="RefSeq" id="WP_112138472.1">
    <property type="nucleotide sequence ID" value="NZ_BAAAEF010000002.1"/>
</dbReference>
<evidence type="ECO:0000259" key="5">
    <source>
        <dbReference type="PROSITE" id="PS51352"/>
    </source>
</evidence>
<comment type="subcellular location">
    <subcellularLocation>
        <location evidence="1">Cell envelope</location>
    </subcellularLocation>
</comment>
<keyword evidence="2" id="KW-0201">Cytochrome c-type biogenesis</keyword>
<dbReference type="PROSITE" id="PS51352">
    <property type="entry name" value="THIOREDOXIN_2"/>
    <property type="match status" value="1"/>
</dbReference>
<feature type="domain" description="Thioredoxin" evidence="5">
    <location>
        <begin position="31"/>
        <end position="174"/>
    </location>
</feature>
<evidence type="ECO:0000313" key="10">
    <source>
        <dbReference type="Proteomes" id="UP000509371"/>
    </source>
</evidence>
<dbReference type="InterPro" id="IPR013740">
    <property type="entry name" value="Redoxin"/>
</dbReference>